<dbReference type="Proteomes" id="UP000692954">
    <property type="component" value="Unassembled WGS sequence"/>
</dbReference>
<feature type="region of interest" description="Disordered" evidence="1">
    <location>
        <begin position="1"/>
        <end position="37"/>
    </location>
</feature>
<evidence type="ECO:0000313" key="3">
    <source>
        <dbReference type="Proteomes" id="UP000692954"/>
    </source>
</evidence>
<organism evidence="2 3">
    <name type="scientific">Paramecium sonneborni</name>
    <dbReference type="NCBI Taxonomy" id="65129"/>
    <lineage>
        <taxon>Eukaryota</taxon>
        <taxon>Sar</taxon>
        <taxon>Alveolata</taxon>
        <taxon>Ciliophora</taxon>
        <taxon>Intramacronucleata</taxon>
        <taxon>Oligohymenophorea</taxon>
        <taxon>Peniculida</taxon>
        <taxon>Parameciidae</taxon>
        <taxon>Paramecium</taxon>
    </lineage>
</organism>
<gene>
    <name evidence="2" type="ORF">PSON_ATCC_30995.1.T2000021</name>
</gene>
<protein>
    <submittedName>
        <fullName evidence="2">Uncharacterized protein</fullName>
    </submittedName>
</protein>
<name>A0A8S1RPG8_9CILI</name>
<evidence type="ECO:0000256" key="1">
    <source>
        <dbReference type="SAM" id="MobiDB-lite"/>
    </source>
</evidence>
<dbReference type="AlphaFoldDB" id="A0A8S1RPG8"/>
<accession>A0A8S1RPG8</accession>
<reference evidence="2" key="1">
    <citation type="submission" date="2021-01" db="EMBL/GenBank/DDBJ databases">
        <authorList>
            <consortium name="Genoscope - CEA"/>
            <person name="William W."/>
        </authorList>
    </citation>
    <scope>NUCLEOTIDE SEQUENCE</scope>
</reference>
<dbReference type="EMBL" id="CAJJDN010000200">
    <property type="protein sequence ID" value="CAD8128929.1"/>
    <property type="molecule type" value="Genomic_DNA"/>
</dbReference>
<evidence type="ECO:0000313" key="2">
    <source>
        <dbReference type="EMBL" id="CAD8128929.1"/>
    </source>
</evidence>
<feature type="compositionally biased region" description="Basic residues" evidence="1">
    <location>
        <begin position="1"/>
        <end position="11"/>
    </location>
</feature>
<keyword evidence="3" id="KW-1185">Reference proteome</keyword>
<comment type="caution">
    <text evidence="2">The sequence shown here is derived from an EMBL/GenBank/DDBJ whole genome shotgun (WGS) entry which is preliminary data.</text>
</comment>
<proteinExistence type="predicted"/>
<sequence length="65" mass="7854">MTSKMLHRRQLKKLEHRQYRQGSLRIRDSKKKGNSQVRKAVRTKVIIIQKLNLMLEKERLGLKEQ</sequence>